<evidence type="ECO:0000256" key="1">
    <source>
        <dbReference type="ARBA" id="ARBA00022737"/>
    </source>
</evidence>
<keyword evidence="1 2" id="KW-0677">Repeat</keyword>
<dbReference type="InterPro" id="IPR045865">
    <property type="entry name" value="ACT-like_dom_sf"/>
</dbReference>
<evidence type="ECO:0000259" key="3">
    <source>
        <dbReference type="PROSITE" id="PS51671"/>
    </source>
</evidence>
<dbReference type="PANTHER" id="PTHR31096">
    <property type="entry name" value="ACT DOMAIN-CONTAINING PROTEIN ACR4-RELATED"/>
    <property type="match status" value="1"/>
</dbReference>
<accession>A0A816QJF9</accession>
<dbReference type="PROSITE" id="PS51671">
    <property type="entry name" value="ACT"/>
    <property type="match status" value="1"/>
</dbReference>
<dbReference type="EMBL" id="HG994370">
    <property type="protein sequence ID" value="CAF2060728.1"/>
    <property type="molecule type" value="Genomic_DNA"/>
</dbReference>
<name>A0A816QJF9_BRANA</name>
<organism evidence="4">
    <name type="scientific">Brassica napus</name>
    <name type="common">Rape</name>
    <dbReference type="NCBI Taxonomy" id="3708"/>
    <lineage>
        <taxon>Eukaryota</taxon>
        <taxon>Viridiplantae</taxon>
        <taxon>Streptophyta</taxon>
        <taxon>Embryophyta</taxon>
        <taxon>Tracheophyta</taxon>
        <taxon>Spermatophyta</taxon>
        <taxon>Magnoliopsida</taxon>
        <taxon>eudicotyledons</taxon>
        <taxon>Gunneridae</taxon>
        <taxon>Pentapetalae</taxon>
        <taxon>rosids</taxon>
        <taxon>malvids</taxon>
        <taxon>Brassicales</taxon>
        <taxon>Brassicaceae</taxon>
        <taxon>Brassiceae</taxon>
        <taxon>Brassica</taxon>
    </lineage>
</organism>
<sequence length="157" mass="18073">MIPPLCKMKGRDQMFVVYKHCVVVDDDSSSVQDERQRPDVCVDNWLDKDYSVFTVRCKDRPKLLFDTVCTLTDMQYVVFHGSVDTEGTEAYQEYYVRHIDGSPGLKLELCTKDRVCLLSNVTRIFRENSLTVTRAEVKTKGGKALNTFYVTFAKNVH</sequence>
<evidence type="ECO:0000256" key="2">
    <source>
        <dbReference type="RuleBase" id="RU369043"/>
    </source>
</evidence>
<comment type="function">
    <text evidence="2">Binds amino acids.</text>
</comment>
<protein>
    <recommendedName>
        <fullName evidence="2">ACT domain-containing protein ACR</fullName>
    </recommendedName>
    <alternativeName>
        <fullName evidence="2">Protein ACT DOMAIN REPEATS</fullName>
    </alternativeName>
</protein>
<dbReference type="InterPro" id="IPR040217">
    <property type="entry name" value="ACR1-12"/>
</dbReference>
<dbReference type="AlphaFoldDB" id="A0A816QJF9"/>
<dbReference type="PANTHER" id="PTHR31096:SF22">
    <property type="entry name" value="ACT DOMAIN-CONTAINING PROTEIN ACR4"/>
    <property type="match status" value="1"/>
</dbReference>
<dbReference type="GO" id="GO:0016597">
    <property type="term" value="F:amino acid binding"/>
    <property type="evidence" value="ECO:0007669"/>
    <property type="project" value="UniProtKB-UniRule"/>
</dbReference>
<dbReference type="Proteomes" id="UP001295469">
    <property type="component" value="Chromosome C06"/>
</dbReference>
<proteinExistence type="predicted"/>
<dbReference type="InterPro" id="IPR002912">
    <property type="entry name" value="ACT_dom"/>
</dbReference>
<reference evidence="4" key="1">
    <citation type="submission" date="2021-01" db="EMBL/GenBank/DDBJ databases">
        <authorList>
            <consortium name="Genoscope - CEA"/>
            <person name="William W."/>
        </authorList>
    </citation>
    <scope>NUCLEOTIDE SEQUENCE</scope>
</reference>
<gene>
    <name evidence="4" type="ORF">DARMORV10_C06P31410.1</name>
</gene>
<feature type="domain" description="ACT" evidence="3">
    <location>
        <begin position="106"/>
        <end position="157"/>
    </location>
</feature>
<evidence type="ECO:0000313" key="4">
    <source>
        <dbReference type="EMBL" id="CAF2060728.1"/>
    </source>
</evidence>
<dbReference type="SUPFAM" id="SSF55021">
    <property type="entry name" value="ACT-like"/>
    <property type="match status" value="1"/>
</dbReference>